<comment type="caution">
    <text evidence="20">The sequence shown here is derived from an EMBL/GenBank/DDBJ whole genome shotgun (WGS) entry which is preliminary data.</text>
</comment>
<feature type="transmembrane region" description="Helical" evidence="19">
    <location>
        <begin position="199"/>
        <end position="225"/>
    </location>
</feature>
<feature type="transmembrane region" description="Helical" evidence="19">
    <location>
        <begin position="385"/>
        <end position="410"/>
    </location>
</feature>
<comment type="catalytic activity">
    <reaction evidence="11">
        <text>L-cystine(out) + L-arginine(in) = L-cystine(in) + L-arginine(out)</text>
        <dbReference type="Rhea" id="RHEA:71075"/>
        <dbReference type="ChEBI" id="CHEBI:32682"/>
        <dbReference type="ChEBI" id="CHEBI:35491"/>
    </reaction>
    <physiologicalReaction direction="left-to-right" evidence="11">
        <dbReference type="Rhea" id="RHEA:71076"/>
    </physiologicalReaction>
</comment>
<accession>A0AAE0YLC9</accession>
<evidence type="ECO:0000256" key="12">
    <source>
        <dbReference type="ARBA" id="ARBA00051835"/>
    </source>
</evidence>
<evidence type="ECO:0000256" key="14">
    <source>
        <dbReference type="ARBA" id="ARBA00052732"/>
    </source>
</evidence>
<comment type="catalytic activity">
    <reaction evidence="12">
        <text>L-histidine(out) + L-arginine(in) = L-histidine(in) + L-arginine(out)</text>
        <dbReference type="Rhea" id="RHEA:71063"/>
        <dbReference type="ChEBI" id="CHEBI:32682"/>
        <dbReference type="ChEBI" id="CHEBI:57595"/>
    </reaction>
    <physiologicalReaction direction="left-to-right" evidence="12">
        <dbReference type="Rhea" id="RHEA:71064"/>
    </physiologicalReaction>
</comment>
<comment type="similarity">
    <text evidence="2">Belongs to the amino acid-polyamine-organocation (APC) superfamily.</text>
</comment>
<dbReference type="Proteomes" id="UP001283361">
    <property type="component" value="Unassembled WGS sequence"/>
</dbReference>
<evidence type="ECO:0000313" key="21">
    <source>
        <dbReference type="Proteomes" id="UP001283361"/>
    </source>
</evidence>
<dbReference type="PIRSF" id="PIRSF006060">
    <property type="entry name" value="AA_transporter"/>
    <property type="match status" value="1"/>
</dbReference>
<evidence type="ECO:0000256" key="1">
    <source>
        <dbReference type="ARBA" id="ARBA00004424"/>
    </source>
</evidence>
<keyword evidence="6 19" id="KW-0812">Transmembrane</keyword>
<feature type="transmembrane region" description="Helical" evidence="19">
    <location>
        <begin position="468"/>
        <end position="487"/>
    </location>
</feature>
<keyword evidence="3" id="KW-0813">Transport</keyword>
<evidence type="ECO:0000256" key="3">
    <source>
        <dbReference type="ARBA" id="ARBA00022448"/>
    </source>
</evidence>
<feature type="transmembrane region" description="Helical" evidence="19">
    <location>
        <begin position="93"/>
        <end position="113"/>
    </location>
</feature>
<evidence type="ECO:0000256" key="8">
    <source>
        <dbReference type="ARBA" id="ARBA00023136"/>
    </source>
</evidence>
<evidence type="ECO:0000256" key="9">
    <source>
        <dbReference type="ARBA" id="ARBA00023157"/>
    </source>
</evidence>
<dbReference type="Gene3D" id="1.20.1740.10">
    <property type="entry name" value="Amino acid/polyamine transporter I"/>
    <property type="match status" value="1"/>
</dbReference>
<dbReference type="GO" id="GO:0015179">
    <property type="term" value="F:L-amino acid transmembrane transporter activity"/>
    <property type="evidence" value="ECO:0007669"/>
    <property type="project" value="TreeGrafter"/>
</dbReference>
<evidence type="ECO:0000256" key="18">
    <source>
        <dbReference type="ARBA" id="ARBA00093193"/>
    </source>
</evidence>
<keyword evidence="8 19" id="KW-0472">Membrane</keyword>
<evidence type="ECO:0000256" key="7">
    <source>
        <dbReference type="ARBA" id="ARBA00022989"/>
    </source>
</evidence>
<evidence type="ECO:0000256" key="2">
    <source>
        <dbReference type="ARBA" id="ARBA00009523"/>
    </source>
</evidence>
<feature type="transmembrane region" description="Helical" evidence="19">
    <location>
        <begin position="270"/>
        <end position="288"/>
    </location>
</feature>
<evidence type="ECO:0000256" key="5">
    <source>
        <dbReference type="ARBA" id="ARBA00022553"/>
    </source>
</evidence>
<evidence type="ECO:0000313" key="20">
    <source>
        <dbReference type="EMBL" id="KAK3749511.1"/>
    </source>
</evidence>
<evidence type="ECO:0000256" key="13">
    <source>
        <dbReference type="ARBA" id="ARBA00052179"/>
    </source>
</evidence>
<dbReference type="AlphaFoldDB" id="A0AAE0YLC9"/>
<dbReference type="InterPro" id="IPR002293">
    <property type="entry name" value="AA/rel_permease1"/>
</dbReference>
<comment type="catalytic activity">
    <reaction evidence="14">
        <text>L-leucine(out) + L-arginine(in) = L-leucine(in) + L-arginine(out)</text>
        <dbReference type="Rhea" id="RHEA:71059"/>
        <dbReference type="ChEBI" id="CHEBI:32682"/>
        <dbReference type="ChEBI" id="CHEBI:57427"/>
    </reaction>
    <physiologicalReaction direction="left-to-right" evidence="14">
        <dbReference type="Rhea" id="RHEA:71060"/>
    </physiologicalReaction>
</comment>
<keyword evidence="4" id="KW-1003">Cell membrane</keyword>
<dbReference type="Pfam" id="PF13520">
    <property type="entry name" value="AA_permease_2"/>
    <property type="match status" value="1"/>
</dbReference>
<evidence type="ECO:0000256" key="17">
    <source>
        <dbReference type="ARBA" id="ARBA00083296"/>
    </source>
</evidence>
<feature type="transmembrane region" description="Helical" evidence="19">
    <location>
        <begin position="525"/>
        <end position="544"/>
    </location>
</feature>
<dbReference type="FunFam" id="1.20.1740.10:FF:000015">
    <property type="entry name" value="B(0,+)-type amino acid transporter 1"/>
    <property type="match status" value="1"/>
</dbReference>
<comment type="catalytic activity">
    <reaction evidence="10">
        <text>L-lysine(out) + L-arginine(in) = L-lysine(in) + L-arginine(out)</text>
        <dbReference type="Rhea" id="RHEA:70827"/>
        <dbReference type="ChEBI" id="CHEBI:32551"/>
        <dbReference type="ChEBI" id="CHEBI:32682"/>
    </reaction>
    <physiologicalReaction direction="left-to-right" evidence="10">
        <dbReference type="Rhea" id="RHEA:70828"/>
    </physiologicalReaction>
</comment>
<sequence length="570" mass="62075">MEEAGVLQYMRLCLAQAVTHKPSPPCVPRDDHPRNIHNSQRAIQHSRIEFWQEVDSTHSIVPTGTNFPKMAPNQMDDVMMDDQAGKVELKRDVGLLSGIALIIGTMIGSGIFISPKGMLEGSGSVGLTLILWLLCGLLVTMGALVYAELGTMVPESGGEHAYLMFTFDRVRRRRLKAGVDAGAASDSGKGSLVRVPAFLYDWVALFIIRPTMFAIMALALGTYAVKPFYPDCDPPDMAVKLTTAVAMCVIAFINCLSVKAATYVQNITTFTKLLALVIISVGGIVMLAKGNTENFEDGVEGSTSEAGPVAIAFYNGLWAFDGWNSLNFITEELKDPTKNLPRAIMIGIPLTTLAYVLANIGYLAVMTKEEIMLSHAVAVTWGDRMLGVMSWLIPCFVVASTFGSSNGCLFASGRLTFSAGREGHFPKVLSFLRIGSNTPVPAVMFTLILSLCLIIPGDLSTLIDFFSFASWLFYGLTTASLLILRITEPKMHRPYKVPLPVPIIVLLASIYLVIAPIVQNPGMQFVYAVIFILAGLVLYVPFIYNGIHFKFVDTITIIIQKLLQLAPTGQ</sequence>
<dbReference type="PANTHER" id="PTHR11785:SF512">
    <property type="entry name" value="SOBREMESA, ISOFORM B"/>
    <property type="match status" value="1"/>
</dbReference>
<evidence type="ECO:0000256" key="11">
    <source>
        <dbReference type="ARBA" id="ARBA00051814"/>
    </source>
</evidence>
<evidence type="ECO:0000256" key="4">
    <source>
        <dbReference type="ARBA" id="ARBA00022475"/>
    </source>
</evidence>
<feature type="transmembrane region" description="Helical" evidence="19">
    <location>
        <begin position="342"/>
        <end position="365"/>
    </location>
</feature>
<keyword evidence="21" id="KW-1185">Reference proteome</keyword>
<feature type="transmembrane region" description="Helical" evidence="19">
    <location>
        <begin position="237"/>
        <end position="258"/>
    </location>
</feature>
<keyword evidence="5" id="KW-0597">Phosphoprotein</keyword>
<gene>
    <name evidence="20" type="ORF">RRG08_043418</name>
</gene>
<protein>
    <recommendedName>
        <fullName evidence="15">b(0,+)-type amino acid transporter 1</fullName>
    </recommendedName>
    <alternativeName>
        <fullName evidence="16">Glycoprotein-associated amino acid transporter b0,+AT1</fullName>
    </alternativeName>
    <alternativeName>
        <fullName evidence="17">Solute carrier family 7 member 9</fullName>
    </alternativeName>
</protein>
<comment type="catalytic activity">
    <reaction evidence="18">
        <text>L-phenylalanine(out) + L-arginine(in) = L-phenylalanine(in) + L-arginine(out)</text>
        <dbReference type="Rhea" id="RHEA:71067"/>
        <dbReference type="ChEBI" id="CHEBI:32682"/>
        <dbReference type="ChEBI" id="CHEBI:58095"/>
    </reaction>
    <physiologicalReaction direction="left-to-right" evidence="18">
        <dbReference type="Rhea" id="RHEA:71068"/>
    </physiologicalReaction>
</comment>
<evidence type="ECO:0000256" key="16">
    <source>
        <dbReference type="ARBA" id="ARBA00079910"/>
    </source>
</evidence>
<keyword evidence="9" id="KW-1015">Disulfide bond</keyword>
<keyword evidence="7 19" id="KW-1133">Transmembrane helix</keyword>
<dbReference type="GO" id="GO:0016324">
    <property type="term" value="C:apical plasma membrane"/>
    <property type="evidence" value="ECO:0007669"/>
    <property type="project" value="UniProtKB-SubCell"/>
</dbReference>
<evidence type="ECO:0000256" key="10">
    <source>
        <dbReference type="ARBA" id="ARBA00051323"/>
    </source>
</evidence>
<comment type="catalytic activity">
    <reaction evidence="13">
        <text>L-cysteine(out) + L-arginine(in) = L-cysteine(in) + L-arginine(out)</text>
        <dbReference type="Rhea" id="RHEA:71071"/>
        <dbReference type="ChEBI" id="CHEBI:32682"/>
        <dbReference type="ChEBI" id="CHEBI:35235"/>
    </reaction>
    <physiologicalReaction direction="left-to-right" evidence="13">
        <dbReference type="Rhea" id="RHEA:71072"/>
    </physiologicalReaction>
</comment>
<dbReference type="EMBL" id="JAWDGP010005937">
    <property type="protein sequence ID" value="KAK3749511.1"/>
    <property type="molecule type" value="Genomic_DNA"/>
</dbReference>
<dbReference type="InterPro" id="IPR050598">
    <property type="entry name" value="AminoAcid_Transporter"/>
</dbReference>
<feature type="transmembrane region" description="Helical" evidence="19">
    <location>
        <begin position="499"/>
        <end position="519"/>
    </location>
</feature>
<dbReference type="PANTHER" id="PTHR11785">
    <property type="entry name" value="AMINO ACID TRANSPORTER"/>
    <property type="match status" value="1"/>
</dbReference>
<comment type="subcellular location">
    <subcellularLocation>
        <location evidence="1">Apical cell membrane</location>
        <topology evidence="1">Multi-pass membrane protein</topology>
    </subcellularLocation>
</comment>
<feature type="transmembrane region" description="Helical" evidence="19">
    <location>
        <begin position="431"/>
        <end position="456"/>
    </location>
</feature>
<organism evidence="20 21">
    <name type="scientific">Elysia crispata</name>
    <name type="common">lettuce slug</name>
    <dbReference type="NCBI Taxonomy" id="231223"/>
    <lineage>
        <taxon>Eukaryota</taxon>
        <taxon>Metazoa</taxon>
        <taxon>Spiralia</taxon>
        <taxon>Lophotrochozoa</taxon>
        <taxon>Mollusca</taxon>
        <taxon>Gastropoda</taxon>
        <taxon>Heterobranchia</taxon>
        <taxon>Euthyneura</taxon>
        <taxon>Panpulmonata</taxon>
        <taxon>Sacoglossa</taxon>
        <taxon>Placobranchoidea</taxon>
        <taxon>Plakobranchidae</taxon>
        <taxon>Elysia</taxon>
    </lineage>
</organism>
<evidence type="ECO:0000256" key="19">
    <source>
        <dbReference type="SAM" id="Phobius"/>
    </source>
</evidence>
<reference evidence="20" key="1">
    <citation type="journal article" date="2023" name="G3 (Bethesda)">
        <title>A reference genome for the long-term kleptoplast-retaining sea slug Elysia crispata morphotype clarki.</title>
        <authorList>
            <person name="Eastman K.E."/>
            <person name="Pendleton A.L."/>
            <person name="Shaikh M.A."/>
            <person name="Suttiyut T."/>
            <person name="Ogas R."/>
            <person name="Tomko P."/>
            <person name="Gavelis G."/>
            <person name="Widhalm J.R."/>
            <person name="Wisecaver J.H."/>
        </authorList>
    </citation>
    <scope>NUCLEOTIDE SEQUENCE</scope>
    <source>
        <strain evidence="20">ECLA1</strain>
    </source>
</reference>
<evidence type="ECO:0000256" key="6">
    <source>
        <dbReference type="ARBA" id="ARBA00022692"/>
    </source>
</evidence>
<name>A0AAE0YLC9_9GAST</name>
<proteinExistence type="inferred from homology"/>
<evidence type="ECO:0000256" key="15">
    <source>
        <dbReference type="ARBA" id="ARBA00074336"/>
    </source>
</evidence>
<feature type="transmembrane region" description="Helical" evidence="19">
    <location>
        <begin position="125"/>
        <end position="147"/>
    </location>
</feature>